<comment type="caution">
    <text evidence="2">The sequence shown here is derived from an EMBL/GenBank/DDBJ whole genome shotgun (WGS) entry which is preliminary data.</text>
</comment>
<sequence>MNNKLEFKRFFAYSEEKHKSFYTEFINGSNIIYGKNTSGKSTLIHALLYTFGINDEKGKLSDLLKENVIFRIDIILHSNTAENITIVREDETIIISRENKPRKKFIGISGNRSEEHKSLKHYLGEIFDFNLHLESSGKYQQAPIEAMFLPYYIAQDVGWVYRHKSFRGLDFIKNFKRDFFDYYLGIVNDYDRNQKNELDKAKEKLKNEIEFLTNIESQDLEIKLSKLKDEKYVTKSLDYLKIYKENKEALIVLEKDYLITHNKLALLENRKNVLFRVRKALKNQDPIEDDCPTCHQELPESLEKIYEYHQDYLDTEDQIEENKRVINKLKTTSGKINSLNRDIAKYKEIIAKDYATLENYNLNDLSLNTWIENKVNIQFSSNVTSKIGEKTIELKEIEKKLEIFKTDDEIEDERKLNSSVFRTLFKRNLKELKVKEFDDHRFLRLYEIPAFPRQGVELLKTLLAYNFAFNNLIKDTEGIHRFPFLLDAIFEGDLEADSKDIILKFIGKYKPTDTQLFVSIADSKKNKISVNDYNTKYFNGKANLICIGNNKLERAFLSDHESKFDEYLNETFDLLIETD</sequence>
<protein>
    <submittedName>
        <fullName evidence="2">Uncharacterized protein</fullName>
    </submittedName>
</protein>
<organism evidence="2 3">
    <name type="scientific">Gillisia hiemivivida</name>
    <dbReference type="NCBI Taxonomy" id="291190"/>
    <lineage>
        <taxon>Bacteria</taxon>
        <taxon>Pseudomonadati</taxon>
        <taxon>Bacteroidota</taxon>
        <taxon>Flavobacteriia</taxon>
        <taxon>Flavobacteriales</taxon>
        <taxon>Flavobacteriaceae</taxon>
        <taxon>Gillisia</taxon>
    </lineage>
</organism>
<evidence type="ECO:0000313" key="3">
    <source>
        <dbReference type="Proteomes" id="UP000321367"/>
    </source>
</evidence>
<dbReference type="InterPro" id="IPR027417">
    <property type="entry name" value="P-loop_NTPase"/>
</dbReference>
<dbReference type="RefSeq" id="WP_146928422.1">
    <property type="nucleotide sequence ID" value="NZ_CBCSHZ010000002.1"/>
</dbReference>
<dbReference type="Proteomes" id="UP000321367">
    <property type="component" value="Unassembled WGS sequence"/>
</dbReference>
<name>A0A5C7A4A5_9FLAO</name>
<dbReference type="EMBL" id="VORY01000001">
    <property type="protein sequence ID" value="TXD95669.1"/>
    <property type="molecule type" value="Genomic_DNA"/>
</dbReference>
<keyword evidence="1" id="KW-0175">Coiled coil</keyword>
<dbReference type="Gene3D" id="1.10.287.510">
    <property type="entry name" value="Helix hairpin bin"/>
    <property type="match status" value="1"/>
</dbReference>
<dbReference type="Gene3D" id="3.40.50.300">
    <property type="entry name" value="P-loop containing nucleotide triphosphate hydrolases"/>
    <property type="match status" value="1"/>
</dbReference>
<proteinExistence type="predicted"/>
<accession>A0A5C7A4A5</accession>
<dbReference type="OrthoDB" id="853948at2"/>
<dbReference type="AlphaFoldDB" id="A0A5C7A4A5"/>
<reference evidence="2 3" key="1">
    <citation type="submission" date="2019-08" db="EMBL/GenBank/DDBJ databases">
        <title>Genome sequence of Gillisia hiemivivida IC154 (type strain).</title>
        <authorList>
            <person name="Bowman J.P."/>
        </authorList>
    </citation>
    <scope>NUCLEOTIDE SEQUENCE [LARGE SCALE GENOMIC DNA]</scope>
    <source>
        <strain evidence="2 3">IC154</strain>
    </source>
</reference>
<evidence type="ECO:0000256" key="1">
    <source>
        <dbReference type="SAM" id="Coils"/>
    </source>
</evidence>
<gene>
    <name evidence="2" type="ORF">ES724_01155</name>
</gene>
<feature type="coiled-coil region" evidence="1">
    <location>
        <begin position="188"/>
        <end position="218"/>
    </location>
</feature>
<keyword evidence="3" id="KW-1185">Reference proteome</keyword>
<evidence type="ECO:0000313" key="2">
    <source>
        <dbReference type="EMBL" id="TXD95669.1"/>
    </source>
</evidence>